<name>A0ACC1HJP2_9FUNG</name>
<reference evidence="1" key="1">
    <citation type="submission" date="2022-06" db="EMBL/GenBank/DDBJ databases">
        <title>Phylogenomic reconstructions and comparative analyses of Kickxellomycotina fungi.</title>
        <authorList>
            <person name="Reynolds N.K."/>
            <person name="Stajich J.E."/>
            <person name="Barry K."/>
            <person name="Grigoriev I.V."/>
            <person name="Crous P."/>
            <person name="Smith M.E."/>
        </authorList>
    </citation>
    <scope>NUCLEOTIDE SEQUENCE</scope>
    <source>
        <strain evidence="1">RSA 2271</strain>
    </source>
</reference>
<proteinExistence type="predicted"/>
<protein>
    <submittedName>
        <fullName evidence="1">Uncharacterized protein</fullName>
    </submittedName>
</protein>
<feature type="non-terminal residue" evidence="1">
    <location>
        <position position="225"/>
    </location>
</feature>
<accession>A0ACC1HJP2</accession>
<comment type="caution">
    <text evidence="1">The sequence shown here is derived from an EMBL/GenBank/DDBJ whole genome shotgun (WGS) entry which is preliminary data.</text>
</comment>
<dbReference type="EMBL" id="JAMZIH010003503">
    <property type="protein sequence ID" value="KAJ1676783.1"/>
    <property type="molecule type" value="Genomic_DNA"/>
</dbReference>
<keyword evidence="2" id="KW-1185">Reference proteome</keyword>
<evidence type="ECO:0000313" key="1">
    <source>
        <dbReference type="EMBL" id="KAJ1676783.1"/>
    </source>
</evidence>
<organism evidence="1 2">
    <name type="scientific">Spiromyces aspiralis</name>
    <dbReference type="NCBI Taxonomy" id="68401"/>
    <lineage>
        <taxon>Eukaryota</taxon>
        <taxon>Fungi</taxon>
        <taxon>Fungi incertae sedis</taxon>
        <taxon>Zoopagomycota</taxon>
        <taxon>Kickxellomycotina</taxon>
        <taxon>Kickxellomycetes</taxon>
        <taxon>Kickxellales</taxon>
        <taxon>Kickxellaceae</taxon>
        <taxon>Spiromyces</taxon>
    </lineage>
</organism>
<evidence type="ECO:0000313" key="2">
    <source>
        <dbReference type="Proteomes" id="UP001145114"/>
    </source>
</evidence>
<dbReference type="Proteomes" id="UP001145114">
    <property type="component" value="Unassembled WGS sequence"/>
</dbReference>
<sequence>MNGNPQIDGINRHLDEEEKRKRREKFKQWREQKRQKLDGPAQPGSAGQVLPTNDSPGLANSEVDTGTKALSMRERMELWRKQRQQQKHQDANGAASPSASPPPPPEQASAEHKVAEIPPKLPSSKPRVTPQKLGNTSVDAFSRLRTASKSGTRLAPPSLRTAGTKPRAQAASVFGETDEPFAKSGVTSLGRKVALSRSEDGNKDTNKPGGFAERDSQESEIDPLD</sequence>
<gene>
    <name evidence="1" type="ORF">EV182_007510</name>
</gene>